<reference evidence="2 3" key="2">
    <citation type="submission" date="2018-09" db="EMBL/GenBank/DDBJ databases">
        <title>Giant CbK-like Caulobacter bacteriophages have genetically divergent genomes.</title>
        <authorList>
            <person name="Wilson K."/>
            <person name="Ely B."/>
        </authorList>
    </citation>
    <scope>NUCLEOTIDE SEQUENCE [LARGE SCALE GENOMIC DNA]</scope>
</reference>
<name>A0A385ECL8_9CAUD</name>
<evidence type="ECO:0000256" key="1">
    <source>
        <dbReference type="SAM" id="Phobius"/>
    </source>
</evidence>
<sequence length="49" mass="5875">MNEDLLFYSLYGATIVFIAVLRFEAWKWWNRPRRGARLTEDQVDSVLAR</sequence>
<evidence type="ECO:0008006" key="4">
    <source>
        <dbReference type="Google" id="ProtNLM"/>
    </source>
</evidence>
<proteinExistence type="predicted"/>
<gene>
    <name evidence="2" type="ORF">CcrPW_gp063</name>
</gene>
<keyword evidence="1" id="KW-0472">Membrane</keyword>
<dbReference type="Proteomes" id="UP000259026">
    <property type="component" value="Segment"/>
</dbReference>
<dbReference type="EMBL" id="MH588545">
    <property type="protein sequence ID" value="AXQ68602.1"/>
    <property type="molecule type" value="Genomic_DNA"/>
</dbReference>
<evidence type="ECO:0000313" key="2">
    <source>
        <dbReference type="EMBL" id="AXQ68602.1"/>
    </source>
</evidence>
<feature type="transmembrane region" description="Helical" evidence="1">
    <location>
        <begin position="6"/>
        <end position="25"/>
    </location>
</feature>
<organism evidence="2 3">
    <name type="scientific">Caulobacter phage CcrPW</name>
    <dbReference type="NCBI Taxonomy" id="2283271"/>
    <lineage>
        <taxon>Viruses</taxon>
        <taxon>Duplodnaviria</taxon>
        <taxon>Heunggongvirae</taxon>
        <taxon>Uroviricota</taxon>
        <taxon>Caudoviricetes</taxon>
        <taxon>Jeanschmidtviridae</taxon>
        <taxon>Colossusvirus</taxon>
        <taxon>Colossusvirus PW</taxon>
    </lineage>
</organism>
<protein>
    <recommendedName>
        <fullName evidence="4">Heme exporter protein D</fullName>
    </recommendedName>
</protein>
<evidence type="ECO:0000313" key="3">
    <source>
        <dbReference type="Proteomes" id="UP000259026"/>
    </source>
</evidence>
<keyword evidence="1" id="KW-1133">Transmembrane helix</keyword>
<reference evidence="3" key="1">
    <citation type="submission" date="2018-07" db="EMBL/GenBank/DDBJ databases">
        <title>Giant CbK-like Caulobacter bacteriophages have genetically divergent genomes.</title>
        <authorList>
            <person name="Wilson K.M."/>
            <person name="Ely B."/>
        </authorList>
    </citation>
    <scope>NUCLEOTIDE SEQUENCE [LARGE SCALE GENOMIC DNA]</scope>
</reference>
<accession>A0A385ECL8</accession>
<keyword evidence="1" id="KW-0812">Transmembrane</keyword>
<keyword evidence="3" id="KW-1185">Reference proteome</keyword>